<gene>
    <name evidence="1" type="ORF">MEUPH1_LOCUS2506</name>
</gene>
<evidence type="ECO:0000313" key="2">
    <source>
        <dbReference type="Proteomes" id="UP001160148"/>
    </source>
</evidence>
<dbReference type="Proteomes" id="UP001160148">
    <property type="component" value="Unassembled WGS sequence"/>
</dbReference>
<proteinExistence type="predicted"/>
<keyword evidence="2" id="KW-1185">Reference proteome</keyword>
<name>A0AAV0VMN3_9HEMI</name>
<protein>
    <submittedName>
        <fullName evidence="1">Uncharacterized protein</fullName>
    </submittedName>
</protein>
<comment type="caution">
    <text evidence="1">The sequence shown here is derived from an EMBL/GenBank/DDBJ whole genome shotgun (WGS) entry which is preliminary data.</text>
</comment>
<evidence type="ECO:0000313" key="1">
    <source>
        <dbReference type="EMBL" id="CAI6345503.1"/>
    </source>
</evidence>
<dbReference type="AlphaFoldDB" id="A0AAV0VMN3"/>
<sequence>MPTAKNKSGFKNINFDNNFKRKRNGNKFKPYADGLKIHKSTIGLTGQNDVPAPCNLKLMDFQFGVFDLGRSRDLGKSSDPLTF</sequence>
<accession>A0AAV0VMN3</accession>
<reference evidence="1 2" key="1">
    <citation type="submission" date="2023-01" db="EMBL/GenBank/DDBJ databases">
        <authorList>
            <person name="Whitehead M."/>
        </authorList>
    </citation>
    <scope>NUCLEOTIDE SEQUENCE [LARGE SCALE GENOMIC DNA]</scope>
</reference>
<organism evidence="1 2">
    <name type="scientific">Macrosiphum euphorbiae</name>
    <name type="common">potato aphid</name>
    <dbReference type="NCBI Taxonomy" id="13131"/>
    <lineage>
        <taxon>Eukaryota</taxon>
        <taxon>Metazoa</taxon>
        <taxon>Ecdysozoa</taxon>
        <taxon>Arthropoda</taxon>
        <taxon>Hexapoda</taxon>
        <taxon>Insecta</taxon>
        <taxon>Pterygota</taxon>
        <taxon>Neoptera</taxon>
        <taxon>Paraneoptera</taxon>
        <taxon>Hemiptera</taxon>
        <taxon>Sternorrhyncha</taxon>
        <taxon>Aphidomorpha</taxon>
        <taxon>Aphidoidea</taxon>
        <taxon>Aphididae</taxon>
        <taxon>Macrosiphini</taxon>
        <taxon>Macrosiphum</taxon>
    </lineage>
</organism>
<dbReference type="EMBL" id="CARXXK010000001">
    <property type="protein sequence ID" value="CAI6345503.1"/>
    <property type="molecule type" value="Genomic_DNA"/>
</dbReference>